<sequence length="186" mass="20973">MLIPRGTKDPAENKWSTHDVLDNAKSFLVNNWLNNPPRAPRALMEAPDALESLRNPEKLQEALENMPQSIPEYFRVLPDYSQGVPNYSQGIPNYSQGVPGCPRVPQSASECIRVSQYSQDTLISPGKLIVPPGALRTKGFFLMIIETDYQMDFNELPKFEPSRAHDARRQQGHMHNPFSFASSCVM</sequence>
<evidence type="ECO:0000313" key="2">
    <source>
        <dbReference type="Proteomes" id="UP000807353"/>
    </source>
</evidence>
<keyword evidence="2" id="KW-1185">Reference proteome</keyword>
<reference evidence="1" key="1">
    <citation type="submission" date="2020-11" db="EMBL/GenBank/DDBJ databases">
        <authorList>
            <consortium name="DOE Joint Genome Institute"/>
            <person name="Ahrendt S."/>
            <person name="Riley R."/>
            <person name="Andreopoulos W."/>
            <person name="Labutti K."/>
            <person name="Pangilinan J."/>
            <person name="Ruiz-Duenas F.J."/>
            <person name="Barrasa J.M."/>
            <person name="Sanchez-Garcia M."/>
            <person name="Camarero S."/>
            <person name="Miyauchi S."/>
            <person name="Serrano A."/>
            <person name="Linde D."/>
            <person name="Babiker R."/>
            <person name="Drula E."/>
            <person name="Ayuso-Fernandez I."/>
            <person name="Pacheco R."/>
            <person name="Padilla G."/>
            <person name="Ferreira P."/>
            <person name="Barriuso J."/>
            <person name="Kellner H."/>
            <person name="Castanera R."/>
            <person name="Alfaro M."/>
            <person name="Ramirez L."/>
            <person name="Pisabarro A.G."/>
            <person name="Kuo A."/>
            <person name="Tritt A."/>
            <person name="Lipzen A."/>
            <person name="He G."/>
            <person name="Yan M."/>
            <person name="Ng V."/>
            <person name="Cullen D."/>
            <person name="Martin F."/>
            <person name="Rosso M.-N."/>
            <person name="Henrissat B."/>
            <person name="Hibbett D."/>
            <person name="Martinez A.T."/>
            <person name="Grigoriev I.V."/>
        </authorList>
    </citation>
    <scope>NUCLEOTIDE SEQUENCE</scope>
    <source>
        <strain evidence="1">CBS 247.69</strain>
    </source>
</reference>
<proteinExistence type="predicted"/>
<protein>
    <submittedName>
        <fullName evidence="1">Uncharacterized protein</fullName>
    </submittedName>
</protein>
<gene>
    <name evidence="1" type="ORF">BDZ94DRAFT_1303133</name>
</gene>
<dbReference type="AlphaFoldDB" id="A0A9P5XR88"/>
<dbReference type="Proteomes" id="UP000807353">
    <property type="component" value="Unassembled WGS sequence"/>
</dbReference>
<name>A0A9P5XR88_9AGAR</name>
<evidence type="ECO:0000313" key="1">
    <source>
        <dbReference type="EMBL" id="KAF9455279.1"/>
    </source>
</evidence>
<comment type="caution">
    <text evidence="1">The sequence shown here is derived from an EMBL/GenBank/DDBJ whole genome shotgun (WGS) entry which is preliminary data.</text>
</comment>
<organism evidence="1 2">
    <name type="scientific">Collybia nuda</name>
    <dbReference type="NCBI Taxonomy" id="64659"/>
    <lineage>
        <taxon>Eukaryota</taxon>
        <taxon>Fungi</taxon>
        <taxon>Dikarya</taxon>
        <taxon>Basidiomycota</taxon>
        <taxon>Agaricomycotina</taxon>
        <taxon>Agaricomycetes</taxon>
        <taxon>Agaricomycetidae</taxon>
        <taxon>Agaricales</taxon>
        <taxon>Tricholomatineae</taxon>
        <taxon>Clitocybaceae</taxon>
        <taxon>Collybia</taxon>
    </lineage>
</organism>
<dbReference type="EMBL" id="MU150825">
    <property type="protein sequence ID" value="KAF9455279.1"/>
    <property type="molecule type" value="Genomic_DNA"/>
</dbReference>
<accession>A0A9P5XR88</accession>